<dbReference type="PATRIC" id="fig|1638788.3.peg.1115"/>
<reference evidence="2 3" key="1">
    <citation type="journal article" date="2016" name="Stand. Genomic Sci.">
        <title>Complete genome sequence and genomic characterization of Microcystis panniformis FACHB 1757 by third-generation sequencing.</title>
        <authorList>
            <person name="Zhang J.Y."/>
            <person name="Guan R."/>
            <person name="Zhang H.J."/>
            <person name="Li H."/>
            <person name="Xiao P."/>
            <person name="Yu G.L."/>
            <person name="Du L."/>
            <person name="Cao D.M."/>
            <person name="Zhu B.C."/>
            <person name="Li R.H."/>
            <person name="Lu Z.H."/>
        </authorList>
    </citation>
    <scope>NUCLEOTIDE SEQUENCE [LARGE SCALE GENOMIC DNA]</scope>
    <source>
        <strain evidence="2 3">FACHB-1757</strain>
    </source>
</reference>
<evidence type="ECO:0000313" key="2">
    <source>
        <dbReference type="EMBL" id="AKV66292.1"/>
    </source>
</evidence>
<proteinExistence type="predicted"/>
<accession>A0A0K1RWK5</accession>
<protein>
    <submittedName>
        <fullName evidence="2">Uncharacterized protein</fullName>
    </submittedName>
</protein>
<sequence length="79" mass="8951">MNAKLIESLVQIIQSLSEEERLLLEKKLAAHETQTDFDNLAQALAELRQICAEENYTIEVPPRQDRSNPFAESLNDLPG</sequence>
<keyword evidence="3" id="KW-1185">Reference proteome</keyword>
<dbReference type="Proteomes" id="UP000068167">
    <property type="component" value="Chromosome"/>
</dbReference>
<evidence type="ECO:0000256" key="1">
    <source>
        <dbReference type="SAM" id="MobiDB-lite"/>
    </source>
</evidence>
<dbReference type="EMBL" id="CP011339">
    <property type="protein sequence ID" value="AKV66292.1"/>
    <property type="molecule type" value="Genomic_DNA"/>
</dbReference>
<feature type="region of interest" description="Disordered" evidence="1">
    <location>
        <begin position="59"/>
        <end position="79"/>
    </location>
</feature>
<dbReference type="AlphaFoldDB" id="A0A0K1RWK5"/>
<evidence type="ECO:0000313" key="3">
    <source>
        <dbReference type="Proteomes" id="UP000068167"/>
    </source>
</evidence>
<dbReference type="RefSeq" id="WP_052275732.1">
    <property type="nucleotide sequence ID" value="NZ_CP011339.1"/>
</dbReference>
<name>A0A0K1RWK5_9CHRO</name>
<dbReference type="KEGG" id="mpk:VL20_1110"/>
<organism evidence="2 3">
    <name type="scientific">Microcystis panniformis FACHB-1757</name>
    <dbReference type="NCBI Taxonomy" id="1638788"/>
    <lineage>
        <taxon>Bacteria</taxon>
        <taxon>Bacillati</taxon>
        <taxon>Cyanobacteriota</taxon>
        <taxon>Cyanophyceae</taxon>
        <taxon>Oscillatoriophycideae</taxon>
        <taxon>Chroococcales</taxon>
        <taxon>Microcystaceae</taxon>
        <taxon>Microcystis</taxon>
    </lineage>
</organism>
<gene>
    <name evidence="2" type="ORF">VL20_1110</name>
</gene>